<feature type="region of interest" description="Disordered" evidence="1">
    <location>
        <begin position="107"/>
        <end position="129"/>
    </location>
</feature>
<dbReference type="GeneID" id="28985787"/>
<keyword evidence="3" id="KW-1185">Reference proteome</keyword>
<accession>A0A0J0XUG7</accession>
<organism evidence="2 3">
    <name type="scientific">Cutaneotrichosporon oleaginosum</name>
    <dbReference type="NCBI Taxonomy" id="879819"/>
    <lineage>
        <taxon>Eukaryota</taxon>
        <taxon>Fungi</taxon>
        <taxon>Dikarya</taxon>
        <taxon>Basidiomycota</taxon>
        <taxon>Agaricomycotina</taxon>
        <taxon>Tremellomycetes</taxon>
        <taxon>Trichosporonales</taxon>
        <taxon>Trichosporonaceae</taxon>
        <taxon>Cutaneotrichosporon</taxon>
    </lineage>
</organism>
<sequence length="262" mass="28452">MARHLDLSKARAMVRSFDDPWAYRLGPALLSPLRYPIDLWPPPPSPQADVTGRFPLTALAADALTIRASVMSLTPDDTVSPPSAGLESDWRVQTAMRMELHTARSVRMSSLSNTPTKLQSCESTQMEDSEILVTPLPRISTPTDLDTNLDTSALHTVSQRSSPPSSPSLAGSVHTSLDLTVDGIETPTFYTLPPDPLDALEALEALAALQPLCPDTIGEEHLDPIEALLWSPRHDEVHPFRALPRAAQYTSKRGDSGRPPPG</sequence>
<evidence type="ECO:0000313" key="2">
    <source>
        <dbReference type="EMBL" id="KLT44751.1"/>
    </source>
</evidence>
<feature type="compositionally biased region" description="Polar residues" evidence="1">
    <location>
        <begin position="107"/>
        <end position="124"/>
    </location>
</feature>
<dbReference type="RefSeq" id="XP_018281242.1">
    <property type="nucleotide sequence ID" value="XM_018425184.1"/>
</dbReference>
<dbReference type="EMBL" id="KQ087185">
    <property type="protein sequence ID" value="KLT44751.1"/>
    <property type="molecule type" value="Genomic_DNA"/>
</dbReference>
<evidence type="ECO:0000256" key="1">
    <source>
        <dbReference type="SAM" id="MobiDB-lite"/>
    </source>
</evidence>
<gene>
    <name evidence="2" type="ORF">CC85DRAFT_300294</name>
</gene>
<proteinExistence type="predicted"/>
<reference evidence="2 3" key="1">
    <citation type="submission" date="2015-03" db="EMBL/GenBank/DDBJ databases">
        <title>Genomics and transcriptomics of the oil-accumulating basidiomycete yeast T. oleaginosus allow insights into substrate utilization and the diverse evolutionary trajectories of mating systems in fungi.</title>
        <authorList>
            <consortium name="DOE Joint Genome Institute"/>
            <person name="Kourist R."/>
            <person name="Kracht O."/>
            <person name="Bracharz F."/>
            <person name="Lipzen A."/>
            <person name="Nolan M."/>
            <person name="Ohm R."/>
            <person name="Grigoriev I."/>
            <person name="Sun S."/>
            <person name="Heitman J."/>
            <person name="Bruck T."/>
            <person name="Nowrousian M."/>
        </authorList>
    </citation>
    <scope>NUCLEOTIDE SEQUENCE [LARGE SCALE GENOMIC DNA]</scope>
    <source>
        <strain evidence="2 3">IBC0246</strain>
    </source>
</reference>
<name>A0A0J0XUG7_9TREE</name>
<dbReference type="AlphaFoldDB" id="A0A0J0XUG7"/>
<protein>
    <submittedName>
        <fullName evidence="2">Uncharacterized protein</fullName>
    </submittedName>
</protein>
<dbReference type="Proteomes" id="UP000053611">
    <property type="component" value="Unassembled WGS sequence"/>
</dbReference>
<evidence type="ECO:0000313" key="3">
    <source>
        <dbReference type="Proteomes" id="UP000053611"/>
    </source>
</evidence>